<dbReference type="CDD" id="cd17323">
    <property type="entry name" value="MFS_Tpo1_MDR_like"/>
    <property type="match status" value="1"/>
</dbReference>
<feature type="transmembrane region" description="Helical" evidence="6">
    <location>
        <begin position="107"/>
        <end position="129"/>
    </location>
</feature>
<feature type="region of interest" description="Disordered" evidence="5">
    <location>
        <begin position="554"/>
        <end position="607"/>
    </location>
</feature>
<dbReference type="PANTHER" id="PTHR23502:SF12">
    <property type="entry name" value="MULTIDRUG TRANSPORTER, PUTATIVE (AFU_ORTHOLOGUE AFUA_1G06440)-RELATED"/>
    <property type="match status" value="1"/>
</dbReference>
<name>A0A3D8RWL6_9HELO</name>
<dbReference type="Proteomes" id="UP000256328">
    <property type="component" value="Unassembled WGS sequence"/>
</dbReference>
<dbReference type="OrthoDB" id="3365399at2759"/>
<dbReference type="EMBL" id="PDLN01000008">
    <property type="protein sequence ID" value="RDW78201.1"/>
    <property type="molecule type" value="Genomic_DNA"/>
</dbReference>
<dbReference type="GO" id="GO:0005886">
    <property type="term" value="C:plasma membrane"/>
    <property type="evidence" value="ECO:0007669"/>
    <property type="project" value="TreeGrafter"/>
</dbReference>
<feature type="compositionally biased region" description="Polar residues" evidence="5">
    <location>
        <begin position="10"/>
        <end position="20"/>
    </location>
</feature>
<dbReference type="PROSITE" id="PS50850">
    <property type="entry name" value="MFS"/>
    <property type="match status" value="1"/>
</dbReference>
<dbReference type="GO" id="GO:0042908">
    <property type="term" value="P:xenobiotic transport"/>
    <property type="evidence" value="ECO:0007669"/>
    <property type="project" value="UniProtKB-ARBA"/>
</dbReference>
<keyword evidence="2 6" id="KW-0812">Transmembrane</keyword>
<keyword evidence="4 6" id="KW-0472">Membrane</keyword>
<dbReference type="PROSITE" id="PS00216">
    <property type="entry name" value="SUGAR_TRANSPORT_1"/>
    <property type="match status" value="1"/>
</dbReference>
<evidence type="ECO:0000256" key="3">
    <source>
        <dbReference type="ARBA" id="ARBA00022989"/>
    </source>
</evidence>
<feature type="transmembrane region" description="Helical" evidence="6">
    <location>
        <begin position="517"/>
        <end position="537"/>
    </location>
</feature>
<dbReference type="Gene3D" id="1.20.1250.20">
    <property type="entry name" value="MFS general substrate transporter like domains"/>
    <property type="match status" value="1"/>
</dbReference>
<keyword evidence="9" id="KW-1185">Reference proteome</keyword>
<dbReference type="SUPFAM" id="SSF103473">
    <property type="entry name" value="MFS general substrate transporter"/>
    <property type="match status" value="1"/>
</dbReference>
<evidence type="ECO:0000313" key="8">
    <source>
        <dbReference type="EMBL" id="RDW78201.1"/>
    </source>
</evidence>
<sequence length="607" mass="66511">MAEEKELGMLSTSRPATLTSFAEVDKEQHSPSSPTRTTSSDVSSLHDSINSDPLSALERALTPDLRIGAELTYTRTGTSFATNASRPPDFEVDFTTDDPDDPRNYPFWYKGVIVAAVSFATWTVVLYSTSYTSSMPGMMEEFGVTSEPVATLGVTMYLTGLAAGSLILAPLSEIYGRRPIYIGSLLVFCLLVLPCALATSLPEILVVRFFGAMCGSAMIANSPGTVADITNETYRALAFSIWSIGPMNGPVTGPLIGGFAAEYLGWRWTNWIVLILSGVGWAACSCLKETYAPAILKKKAAKMRKDTGDDRWWCRYDQQKLSIGEILKVNLSRPFVLTFTEPILWFWDAYIATIYGILYLCFVAYPLIYQGLRGWSAGFTGLAFLGIGVGTMLAIVSEPLVRRMIQAHEKEPETGRVAPEASVSIVCIAAILIPVGQLWFSWTSVPITIHWIWPILSGIPFGAGNSLVFIYSSNYLASTYGIYSASALAGNSVIRSFVGGTLPLAGPAMYAAMTPQWAGTMLGLLEVALIPIPFVFYKWGKQIRMRSPLIKRLREDQERSEKRAARARRHAARHNGDVRMAEEGGVVETGDHEKLDRSITGERDVKV</sequence>
<evidence type="ECO:0000256" key="1">
    <source>
        <dbReference type="ARBA" id="ARBA00004141"/>
    </source>
</evidence>
<feature type="transmembrane region" description="Helical" evidence="6">
    <location>
        <begin position="149"/>
        <end position="168"/>
    </location>
</feature>
<evidence type="ECO:0000256" key="6">
    <source>
        <dbReference type="SAM" id="Phobius"/>
    </source>
</evidence>
<evidence type="ECO:0000259" key="7">
    <source>
        <dbReference type="PROSITE" id="PS50850"/>
    </source>
</evidence>
<accession>A0A3D8RWL6</accession>
<dbReference type="Pfam" id="PF07690">
    <property type="entry name" value="MFS_1"/>
    <property type="match status" value="1"/>
</dbReference>
<evidence type="ECO:0000256" key="4">
    <source>
        <dbReference type="ARBA" id="ARBA00023136"/>
    </source>
</evidence>
<feature type="region of interest" description="Disordered" evidence="5">
    <location>
        <begin position="1"/>
        <end position="49"/>
    </location>
</feature>
<evidence type="ECO:0000313" key="9">
    <source>
        <dbReference type="Proteomes" id="UP000256328"/>
    </source>
</evidence>
<feature type="transmembrane region" description="Helical" evidence="6">
    <location>
        <begin position="343"/>
        <end position="368"/>
    </location>
</feature>
<evidence type="ECO:0000256" key="2">
    <source>
        <dbReference type="ARBA" id="ARBA00022692"/>
    </source>
</evidence>
<dbReference type="GO" id="GO:0140115">
    <property type="term" value="P:export across plasma membrane"/>
    <property type="evidence" value="ECO:0007669"/>
    <property type="project" value="UniProtKB-ARBA"/>
</dbReference>
<gene>
    <name evidence="8" type="ORF">BP5796_06053</name>
</gene>
<proteinExistence type="predicted"/>
<feature type="domain" description="Major facilitator superfamily (MFS) profile" evidence="7">
    <location>
        <begin position="113"/>
        <end position="541"/>
    </location>
</feature>
<organism evidence="8 9">
    <name type="scientific">Coleophoma crateriformis</name>
    <dbReference type="NCBI Taxonomy" id="565419"/>
    <lineage>
        <taxon>Eukaryota</taxon>
        <taxon>Fungi</taxon>
        <taxon>Dikarya</taxon>
        <taxon>Ascomycota</taxon>
        <taxon>Pezizomycotina</taxon>
        <taxon>Leotiomycetes</taxon>
        <taxon>Helotiales</taxon>
        <taxon>Dermateaceae</taxon>
        <taxon>Coleophoma</taxon>
    </lineage>
</organism>
<keyword evidence="3 6" id="KW-1133">Transmembrane helix</keyword>
<feature type="transmembrane region" description="Helical" evidence="6">
    <location>
        <begin position="180"/>
        <end position="201"/>
    </location>
</feature>
<dbReference type="FunFam" id="1.20.1250.20:FF:000011">
    <property type="entry name" value="MFS multidrug transporter, putative"/>
    <property type="match status" value="1"/>
</dbReference>
<dbReference type="AlphaFoldDB" id="A0A3D8RWL6"/>
<feature type="transmembrane region" description="Helical" evidence="6">
    <location>
        <begin position="451"/>
        <end position="470"/>
    </location>
</feature>
<dbReference type="PANTHER" id="PTHR23502">
    <property type="entry name" value="MAJOR FACILITATOR SUPERFAMILY"/>
    <property type="match status" value="1"/>
</dbReference>
<protein>
    <submittedName>
        <fullName evidence="8">Putative benomyl resistance protein-1</fullName>
    </submittedName>
</protein>
<dbReference type="GO" id="GO:0022857">
    <property type="term" value="F:transmembrane transporter activity"/>
    <property type="evidence" value="ECO:0007669"/>
    <property type="project" value="InterPro"/>
</dbReference>
<dbReference type="InterPro" id="IPR036259">
    <property type="entry name" value="MFS_trans_sf"/>
</dbReference>
<dbReference type="InterPro" id="IPR011701">
    <property type="entry name" value="MFS"/>
</dbReference>
<feature type="transmembrane region" description="Helical" evidence="6">
    <location>
        <begin position="482"/>
        <end position="505"/>
    </location>
</feature>
<feature type="compositionally biased region" description="Basic and acidic residues" evidence="5">
    <location>
        <begin position="554"/>
        <end position="564"/>
    </location>
</feature>
<feature type="transmembrane region" description="Helical" evidence="6">
    <location>
        <begin position="271"/>
        <end position="296"/>
    </location>
</feature>
<comment type="caution">
    <text evidence="8">The sequence shown here is derived from an EMBL/GenBank/DDBJ whole genome shotgun (WGS) entry which is preliminary data.</text>
</comment>
<feature type="compositionally biased region" description="Basic and acidic residues" evidence="5">
    <location>
        <begin position="589"/>
        <end position="607"/>
    </location>
</feature>
<feature type="compositionally biased region" description="Low complexity" evidence="5">
    <location>
        <begin position="30"/>
        <end position="43"/>
    </location>
</feature>
<feature type="transmembrane region" description="Helical" evidence="6">
    <location>
        <begin position="374"/>
        <end position="396"/>
    </location>
</feature>
<reference evidence="8 9" key="1">
    <citation type="journal article" date="2018" name="IMA Fungus">
        <title>IMA Genome-F 9: Draft genome sequence of Annulohypoxylon stygium, Aspergillus mulundensis, Berkeleyomyces basicola (syn. Thielaviopsis basicola), Ceratocystis smalleyi, two Cercospora beticola strains, Coleophoma cylindrospora, Fusarium fracticaudum, Phialophora cf. hyalina, and Morchella septimelata.</title>
        <authorList>
            <person name="Wingfield B.D."/>
            <person name="Bills G.F."/>
            <person name="Dong Y."/>
            <person name="Huang W."/>
            <person name="Nel W.J."/>
            <person name="Swalarsk-Parry B.S."/>
            <person name="Vaghefi N."/>
            <person name="Wilken P.M."/>
            <person name="An Z."/>
            <person name="de Beer Z.W."/>
            <person name="De Vos L."/>
            <person name="Chen L."/>
            <person name="Duong T.A."/>
            <person name="Gao Y."/>
            <person name="Hammerbacher A."/>
            <person name="Kikkert J.R."/>
            <person name="Li Y."/>
            <person name="Li H."/>
            <person name="Li K."/>
            <person name="Li Q."/>
            <person name="Liu X."/>
            <person name="Ma X."/>
            <person name="Naidoo K."/>
            <person name="Pethybridge S.J."/>
            <person name="Sun J."/>
            <person name="Steenkamp E.T."/>
            <person name="van der Nest M.A."/>
            <person name="van Wyk S."/>
            <person name="Wingfield M.J."/>
            <person name="Xiong C."/>
            <person name="Yue Q."/>
            <person name="Zhang X."/>
        </authorList>
    </citation>
    <scope>NUCLEOTIDE SEQUENCE [LARGE SCALE GENOMIC DNA]</scope>
    <source>
        <strain evidence="8 9">BP5796</strain>
    </source>
</reference>
<comment type="subcellular location">
    <subcellularLocation>
        <location evidence="1">Membrane</location>
        <topology evidence="1">Multi-pass membrane protein</topology>
    </subcellularLocation>
</comment>
<evidence type="ECO:0000256" key="5">
    <source>
        <dbReference type="SAM" id="MobiDB-lite"/>
    </source>
</evidence>
<dbReference type="InterPro" id="IPR020846">
    <property type="entry name" value="MFS_dom"/>
</dbReference>
<feature type="transmembrane region" description="Helical" evidence="6">
    <location>
        <begin position="417"/>
        <end position="439"/>
    </location>
</feature>
<dbReference type="InterPro" id="IPR005829">
    <property type="entry name" value="Sugar_transporter_CS"/>
</dbReference>